<evidence type="ECO:0000313" key="3">
    <source>
        <dbReference type="WBParaSite" id="nRc.2.0.1.t00441-RA"/>
    </source>
</evidence>
<organism evidence="2 3">
    <name type="scientific">Romanomermis culicivorax</name>
    <name type="common">Nematode worm</name>
    <dbReference type="NCBI Taxonomy" id="13658"/>
    <lineage>
        <taxon>Eukaryota</taxon>
        <taxon>Metazoa</taxon>
        <taxon>Ecdysozoa</taxon>
        <taxon>Nematoda</taxon>
        <taxon>Enoplea</taxon>
        <taxon>Dorylaimia</taxon>
        <taxon>Mermithida</taxon>
        <taxon>Mermithoidea</taxon>
        <taxon>Mermithidae</taxon>
        <taxon>Romanomermis</taxon>
    </lineage>
</organism>
<name>A0A915HGL5_ROMCU</name>
<protein>
    <submittedName>
        <fullName evidence="3">Cytochrome b</fullName>
    </submittedName>
</protein>
<keyword evidence="2" id="KW-1185">Reference proteome</keyword>
<proteinExistence type="predicted"/>
<feature type="compositionally biased region" description="Basic residues" evidence="1">
    <location>
        <begin position="15"/>
        <end position="25"/>
    </location>
</feature>
<dbReference type="WBParaSite" id="nRc.2.0.1.t00441-RA">
    <property type="protein sequence ID" value="nRc.2.0.1.t00441-RA"/>
    <property type="gene ID" value="nRc.2.0.1.g00441"/>
</dbReference>
<dbReference type="Proteomes" id="UP000887565">
    <property type="component" value="Unplaced"/>
</dbReference>
<accession>A0A915HGL5</accession>
<reference evidence="3" key="1">
    <citation type="submission" date="2022-11" db="UniProtKB">
        <authorList>
            <consortium name="WormBaseParasite"/>
        </authorList>
    </citation>
    <scope>IDENTIFICATION</scope>
</reference>
<feature type="region of interest" description="Disordered" evidence="1">
    <location>
        <begin position="1"/>
        <end position="25"/>
    </location>
</feature>
<dbReference type="AlphaFoldDB" id="A0A915HGL5"/>
<sequence>MKPIHCLNPPTKNTLNKHRAPIINS</sequence>
<evidence type="ECO:0000313" key="2">
    <source>
        <dbReference type="Proteomes" id="UP000887565"/>
    </source>
</evidence>
<evidence type="ECO:0000256" key="1">
    <source>
        <dbReference type="SAM" id="MobiDB-lite"/>
    </source>
</evidence>